<name>A0A2C5XHV9_9PEZI</name>
<comment type="caution">
    <text evidence="4">The sequence shown here is derived from an EMBL/GenBank/DDBJ whole genome shotgun (WGS) entry which is preliminary data.</text>
</comment>
<proteinExistence type="predicted"/>
<dbReference type="GO" id="GO:0008641">
    <property type="term" value="F:ubiquitin-like modifier activating enzyme activity"/>
    <property type="evidence" value="ECO:0007669"/>
    <property type="project" value="InterPro"/>
</dbReference>
<keyword evidence="5" id="KW-1185">Reference proteome</keyword>
<evidence type="ECO:0000256" key="2">
    <source>
        <dbReference type="SAM" id="MobiDB-lite"/>
    </source>
</evidence>
<accession>A0A2C5XHV9</accession>
<dbReference type="EMBL" id="APWK03000009">
    <property type="protein sequence ID" value="PHH55633.1"/>
    <property type="molecule type" value="Genomic_DNA"/>
</dbReference>
<reference evidence="4 5" key="1">
    <citation type="journal article" date="2013" name="Fungal Biol.">
        <title>Analysis of microsatellite markers in the genome of the plant pathogen Ceratocystis fimbriata.</title>
        <authorList>
            <person name="Simpson M.C."/>
            <person name="Wilken P.M."/>
            <person name="Coetzee M.P."/>
            <person name="Wingfield M.J."/>
            <person name="Wingfield B.D."/>
        </authorList>
    </citation>
    <scope>NUCLEOTIDE SEQUENCE [LARGE SCALE GENOMIC DNA]</scope>
    <source>
        <strain evidence="4 5">CBS 114723</strain>
    </source>
</reference>
<evidence type="ECO:0000313" key="5">
    <source>
        <dbReference type="Proteomes" id="UP000222788"/>
    </source>
</evidence>
<feature type="compositionally biased region" description="Gly residues" evidence="2">
    <location>
        <begin position="834"/>
        <end position="844"/>
    </location>
</feature>
<organism evidence="4 5">
    <name type="scientific">Ceratocystis fimbriata CBS 114723</name>
    <dbReference type="NCBI Taxonomy" id="1035309"/>
    <lineage>
        <taxon>Eukaryota</taxon>
        <taxon>Fungi</taxon>
        <taxon>Dikarya</taxon>
        <taxon>Ascomycota</taxon>
        <taxon>Pezizomycotina</taxon>
        <taxon>Sordariomycetes</taxon>
        <taxon>Hypocreomycetidae</taxon>
        <taxon>Microascales</taxon>
        <taxon>Ceratocystidaceae</taxon>
        <taxon>Ceratocystis</taxon>
    </lineage>
</organism>
<dbReference type="Gene3D" id="1.20.5.1700">
    <property type="match status" value="1"/>
</dbReference>
<dbReference type="GO" id="GO:0061630">
    <property type="term" value="F:ubiquitin protein ligase activity"/>
    <property type="evidence" value="ECO:0007669"/>
    <property type="project" value="InterPro"/>
</dbReference>
<dbReference type="GO" id="GO:0000795">
    <property type="term" value="C:synaptonemal complex"/>
    <property type="evidence" value="ECO:0007669"/>
    <property type="project" value="InterPro"/>
</dbReference>
<dbReference type="InterPro" id="IPR042448">
    <property type="entry name" value="CCNB1IP1"/>
</dbReference>
<feature type="region of interest" description="Disordered" evidence="2">
    <location>
        <begin position="814"/>
        <end position="853"/>
    </location>
</feature>
<dbReference type="AlphaFoldDB" id="A0A2C5XHV9"/>
<gene>
    <name evidence="4" type="primary">APP-BP1</name>
    <name evidence="4" type="ORF">CFIMG_000914RA</name>
</gene>
<dbReference type="SUPFAM" id="SSF69572">
    <property type="entry name" value="Activating enzymes of the ubiquitin-like proteins"/>
    <property type="match status" value="1"/>
</dbReference>
<sequence length="877" mass="96057">MESPSIQPPSLHGPSEKERKYDRQLRLWAASGQAALEDACVLLLNSGGGTVGVEALKNLVLPGIGHFSIYDEATVTEVDLGTNFFLDEKSLGRSRAECCTNFLLELNPEVRGNWYPKTEDQDAQLAPGALETKRVRLSNSPSGCLGLQNLLQSLPAFTIVLYALPINPEYQDIIEAYGKKHKIPILSVHSAGFYAYFNIHLPGPFLIIETHPDPATTTDLRLLSPWAALVDFADNITKDLESQDHHTHGHVPFVAVLLHYLQKWKDNHEGSYPLTFSQKNEFRKMVAAAMRTDNPEGGEENFEEAVAAVMRNLTKPSLPPNLKEIFDLLDSSKKIDCSSSTIWAIAAAIKSFYNKHNCLPVSGGVPDMKAQSDIYISLQNIYKAKAKADFEEVLAILRTSLDGKCVTEEDVALFCKNAAFAKLIKPQTVSPENLKEILEKEAANDEMSKDTGAPLSLLPIYLALKTTSYVATSSAKGIMGSINEITPNIKNRERFQAIAEEVARAGGSELHNISAAVGGMIAQEMIKVITRQYIPINNTHLYCLDCANREGLLNQEPVRRAPCPACQTQLHSPDDAVISNLNPTEDYKTSVLSGLNPNIVMECAGRALSFWAYQVSQEIYYQQYANKQLKKQFDNDRREFDAFINKMSSDTRDLHTAISELKSENVDLRRKNDSLEKARSGLKKRLDSVQSLYDNAKMKSSINNIEKAVTDGDTHINHPFQTRLAATGFVPDTLQEASANRKLVNPSGLFTTGLGDIDSSVPNSNSTTRPWGQSFLVSPMTERVRSMGVGPNMITNNAPVTSYRQRAGDAIASASPTLSHGHVGRPRGSSVVGQPGGYGRGMGLSSGVKTSHSGSGNVAYYPHTATSTPTATWGPRG</sequence>
<dbReference type="PANTHER" id="PTHR14305">
    <property type="entry name" value="E3 UBIQUITIN-PROTEIN LIGASE CCNB1IP1"/>
    <property type="match status" value="1"/>
</dbReference>
<dbReference type="Proteomes" id="UP000222788">
    <property type="component" value="Unassembled WGS sequence"/>
</dbReference>
<dbReference type="InterPro" id="IPR035985">
    <property type="entry name" value="Ubiquitin-activating_enz"/>
</dbReference>
<dbReference type="STRING" id="1035309.A0A2C5XHV9"/>
<dbReference type="PANTHER" id="PTHR14305:SF0">
    <property type="entry name" value="E3 UBIQUITIN-PROTEIN LIGASE CCNB1IP1"/>
    <property type="match status" value="1"/>
</dbReference>
<keyword evidence="1" id="KW-0175">Coiled coil</keyword>
<reference evidence="4 5" key="2">
    <citation type="journal article" date="2013" name="IMA Fungus">
        <title>IMA Genome-F 1: Ceratocystis fimbriata: Draft nuclear genome sequence for the plant pathogen, Ceratocystis fimbriata.</title>
        <authorList>
            <person name="Wilken P.M."/>
            <person name="Steenkamp E.T."/>
            <person name="Wingfield M.J."/>
            <person name="de Beer Z.W."/>
            <person name="Wingfield B.D."/>
        </authorList>
    </citation>
    <scope>NUCLEOTIDE SEQUENCE [LARGE SCALE GENOMIC DNA]</scope>
    <source>
        <strain evidence="4 5">CBS 114723</strain>
    </source>
</reference>
<evidence type="ECO:0000259" key="3">
    <source>
        <dbReference type="Pfam" id="PF00899"/>
    </source>
</evidence>
<dbReference type="Gene3D" id="3.40.50.720">
    <property type="entry name" value="NAD(P)-binding Rossmann-like Domain"/>
    <property type="match status" value="2"/>
</dbReference>
<protein>
    <submittedName>
        <fullName evidence="4">Nedd8-activating enzyme E1 regulatory subunit</fullName>
    </submittedName>
</protein>
<feature type="coiled-coil region" evidence="1">
    <location>
        <begin position="658"/>
        <end position="692"/>
    </location>
</feature>
<evidence type="ECO:0000256" key="1">
    <source>
        <dbReference type="SAM" id="Coils"/>
    </source>
</evidence>
<dbReference type="Pfam" id="PF00899">
    <property type="entry name" value="ThiF"/>
    <property type="match status" value="1"/>
</dbReference>
<dbReference type="InterPro" id="IPR000594">
    <property type="entry name" value="ThiF_NAD_FAD-bd"/>
</dbReference>
<feature type="domain" description="THIF-type NAD/FAD binding fold" evidence="3">
    <location>
        <begin position="21"/>
        <end position="535"/>
    </location>
</feature>
<dbReference type="GO" id="GO:0007131">
    <property type="term" value="P:reciprocal meiotic recombination"/>
    <property type="evidence" value="ECO:0007669"/>
    <property type="project" value="InterPro"/>
</dbReference>
<dbReference type="OrthoDB" id="1708823at2759"/>
<evidence type="ECO:0000313" key="4">
    <source>
        <dbReference type="EMBL" id="PHH55633.1"/>
    </source>
</evidence>